<dbReference type="InterPro" id="IPR011990">
    <property type="entry name" value="TPR-like_helical_dom_sf"/>
</dbReference>
<dbReference type="InterPro" id="IPR017441">
    <property type="entry name" value="Protein_kinase_ATP_BS"/>
</dbReference>
<dbReference type="AlphaFoldDB" id="A0A9N8WQ10"/>
<dbReference type="EMBL" id="CAJVPY010000833">
    <property type="protein sequence ID" value="CAG8494183.1"/>
    <property type="molecule type" value="Genomic_DNA"/>
</dbReference>
<evidence type="ECO:0000313" key="2">
    <source>
        <dbReference type="EMBL" id="CAG8494183.1"/>
    </source>
</evidence>
<comment type="caution">
    <text evidence="2">The sequence shown here is derived from an EMBL/GenBank/DDBJ whole genome shotgun (WGS) entry which is preliminary data.</text>
</comment>
<evidence type="ECO:0000313" key="3">
    <source>
        <dbReference type="Proteomes" id="UP000789405"/>
    </source>
</evidence>
<keyword evidence="1" id="KW-0067">ATP-binding</keyword>
<sequence length="243" mass="27466">MSNGGDWYQNAVVRHELKNIPYESFKKTGRLGRGGFGDIYSATCKSIPTIPEVIALKGVSFEEEDNEMNDILDRLKSTSLIPVFEDSIIPESEAPSDLYLPNIDHDFASLSIIRDPDISTNATDQHALSSVSPKNNSGTTFKPIKISLKNLDELWDFFEKLLHIHSDDSVIKLLILQYLETHKIHETEIFNLLYDNQTNANNNCLLGFFYYVGIGTNQNYDEAFRSFINATQGNNWIAQSYTG</sequence>
<dbReference type="Gene3D" id="3.30.200.20">
    <property type="entry name" value="Phosphorylase Kinase, domain 1"/>
    <property type="match status" value="1"/>
</dbReference>
<gene>
    <name evidence="2" type="ORF">DERYTH_LOCUS2566</name>
</gene>
<feature type="binding site" evidence="1">
    <location>
        <position position="57"/>
    </location>
    <ligand>
        <name>ATP</name>
        <dbReference type="ChEBI" id="CHEBI:30616"/>
    </ligand>
</feature>
<dbReference type="OrthoDB" id="2384430at2759"/>
<keyword evidence="1" id="KW-0547">Nucleotide-binding</keyword>
<dbReference type="GO" id="GO:0005524">
    <property type="term" value="F:ATP binding"/>
    <property type="evidence" value="ECO:0007669"/>
    <property type="project" value="UniProtKB-UniRule"/>
</dbReference>
<evidence type="ECO:0000256" key="1">
    <source>
        <dbReference type="PROSITE-ProRule" id="PRU10141"/>
    </source>
</evidence>
<accession>A0A9N8WQ10</accession>
<name>A0A9N8WQ10_9GLOM</name>
<dbReference type="PROSITE" id="PS00107">
    <property type="entry name" value="PROTEIN_KINASE_ATP"/>
    <property type="match status" value="1"/>
</dbReference>
<dbReference type="Proteomes" id="UP000789405">
    <property type="component" value="Unassembled WGS sequence"/>
</dbReference>
<dbReference type="SUPFAM" id="SSF81901">
    <property type="entry name" value="HCP-like"/>
    <property type="match status" value="1"/>
</dbReference>
<organism evidence="2 3">
    <name type="scientific">Dentiscutata erythropus</name>
    <dbReference type="NCBI Taxonomy" id="1348616"/>
    <lineage>
        <taxon>Eukaryota</taxon>
        <taxon>Fungi</taxon>
        <taxon>Fungi incertae sedis</taxon>
        <taxon>Mucoromycota</taxon>
        <taxon>Glomeromycotina</taxon>
        <taxon>Glomeromycetes</taxon>
        <taxon>Diversisporales</taxon>
        <taxon>Gigasporaceae</taxon>
        <taxon>Dentiscutata</taxon>
    </lineage>
</organism>
<reference evidence="2" key="1">
    <citation type="submission" date="2021-06" db="EMBL/GenBank/DDBJ databases">
        <authorList>
            <person name="Kallberg Y."/>
            <person name="Tangrot J."/>
            <person name="Rosling A."/>
        </authorList>
    </citation>
    <scope>NUCLEOTIDE SEQUENCE</scope>
    <source>
        <strain evidence="2">MA453B</strain>
    </source>
</reference>
<dbReference type="Gene3D" id="1.25.40.10">
    <property type="entry name" value="Tetratricopeptide repeat domain"/>
    <property type="match status" value="1"/>
</dbReference>
<proteinExistence type="predicted"/>
<keyword evidence="3" id="KW-1185">Reference proteome</keyword>
<protein>
    <submittedName>
        <fullName evidence="2">19108_t:CDS:1</fullName>
    </submittedName>
</protein>